<evidence type="ECO:0000313" key="3">
    <source>
        <dbReference type="EMBL" id="AKK03130.1"/>
    </source>
</evidence>
<feature type="domain" description="Creatinase N-terminal" evidence="2">
    <location>
        <begin position="12"/>
        <end position="150"/>
    </location>
</feature>
<keyword evidence="4" id="KW-1185">Reference proteome</keyword>
<dbReference type="EC" id="3.4.13.-" evidence="3"/>
<sequence length="382" mass="40606">MSNFPVSVYARRIRHAAELANAAGLDGLVFGTGAELAYLTGSWLSTHERLTALVIPAQGTPSFLLPAVDRGELARSALGELDVEIVGWEDGADPHALAIEALRLSETAPSERGARVGLGATLTADHIFPLQEILRAAGRETVLASSLLKELFMRKDEEEIDQLRAAGKAIDQVHAQVPNLLRAGITERAVAQQLEQLILDVGHTAVDFVIVGSGPNGANAHHDFSDRQLTDGDVVVVDIGGTWGAGYHSDCTRTYVVGGPGAAVDPEYARLYQVLYQAQRAAVAAVRPGVTAASIDDVARDVISKAGYGAEFIHRTRHGIGLSTHEEPFIMAGNDLVLEPGMAFSIEPGIYVPGKFGARIEDIVVVTETGCESLNNNTHQLA</sequence>
<dbReference type="Proteomes" id="UP000035368">
    <property type="component" value="Chromosome"/>
</dbReference>
<dbReference type="InterPro" id="IPR050659">
    <property type="entry name" value="Peptidase_M24B"/>
</dbReference>
<accession>A0A0G3GRE7</accession>
<dbReference type="STRING" id="1050174.CEPID_06350"/>
<evidence type="ECO:0000259" key="2">
    <source>
        <dbReference type="Pfam" id="PF01321"/>
    </source>
</evidence>
<dbReference type="PANTHER" id="PTHR46112">
    <property type="entry name" value="AMINOPEPTIDASE"/>
    <property type="match status" value="1"/>
</dbReference>
<dbReference type="AlphaFoldDB" id="A0A0G3GRE7"/>
<dbReference type="InterPro" id="IPR029149">
    <property type="entry name" value="Creatin/AminoP/Spt16_N"/>
</dbReference>
<dbReference type="Pfam" id="PF01321">
    <property type="entry name" value="Creatinase_N"/>
    <property type="match status" value="1"/>
</dbReference>
<gene>
    <name evidence="3" type="primary">pepE</name>
    <name evidence="3" type="ORF">CEPID_06350</name>
</gene>
<keyword evidence="3" id="KW-0378">Hydrolase</keyword>
<proteinExistence type="predicted"/>
<evidence type="ECO:0000313" key="4">
    <source>
        <dbReference type="Proteomes" id="UP000035368"/>
    </source>
</evidence>
<dbReference type="Gene3D" id="3.40.350.10">
    <property type="entry name" value="Creatinase/prolidase N-terminal domain"/>
    <property type="match status" value="1"/>
</dbReference>
<evidence type="ECO:0000259" key="1">
    <source>
        <dbReference type="Pfam" id="PF00557"/>
    </source>
</evidence>
<dbReference type="EMBL" id="CP011541">
    <property type="protein sequence ID" value="AKK03130.1"/>
    <property type="molecule type" value="Genomic_DNA"/>
</dbReference>
<dbReference type="GO" id="GO:0016805">
    <property type="term" value="F:dipeptidase activity"/>
    <property type="evidence" value="ECO:0007669"/>
    <property type="project" value="UniProtKB-KW"/>
</dbReference>
<name>A0A0G3GRE7_9CORY</name>
<reference evidence="3 4" key="1">
    <citation type="submission" date="2015-05" db="EMBL/GenBank/DDBJ databases">
        <title>Complete genome sequence of Corynebacterium epidermidicanis DSM 45586, isolated from the skin of a dog suffering from pruritus.</title>
        <authorList>
            <person name="Ruckert C."/>
            <person name="Albersmeier A."/>
            <person name="Winkler A."/>
            <person name="Tauch A."/>
        </authorList>
    </citation>
    <scope>NUCLEOTIDE SEQUENCE [LARGE SCALE GENOMIC DNA]</scope>
    <source>
        <strain evidence="3 4">DSM 45586</strain>
    </source>
</reference>
<dbReference type="PATRIC" id="fig|1050174.4.peg.1283"/>
<dbReference type="RefSeq" id="WP_047240204.1">
    <property type="nucleotide sequence ID" value="NZ_CP011541.1"/>
</dbReference>
<protein>
    <submittedName>
        <fullName evidence="3">Xaa-Pro aminopeptidase</fullName>
        <ecNumber evidence="3">3.4.13.-</ecNumber>
    </submittedName>
</protein>
<keyword evidence="3" id="KW-0031">Aminopeptidase</keyword>
<feature type="domain" description="Peptidase M24" evidence="1">
    <location>
        <begin position="162"/>
        <end position="368"/>
    </location>
</feature>
<dbReference type="Gene3D" id="3.90.230.10">
    <property type="entry name" value="Creatinase/methionine aminopeptidase superfamily"/>
    <property type="match status" value="1"/>
</dbReference>
<dbReference type="KEGG" id="cei:CEPID_06350"/>
<dbReference type="InterPro" id="IPR000994">
    <property type="entry name" value="Pept_M24"/>
</dbReference>
<organism evidence="3 4">
    <name type="scientific">Corynebacterium epidermidicanis</name>
    <dbReference type="NCBI Taxonomy" id="1050174"/>
    <lineage>
        <taxon>Bacteria</taxon>
        <taxon>Bacillati</taxon>
        <taxon>Actinomycetota</taxon>
        <taxon>Actinomycetes</taxon>
        <taxon>Mycobacteriales</taxon>
        <taxon>Corynebacteriaceae</taxon>
        <taxon>Corynebacterium</taxon>
    </lineage>
</organism>
<dbReference type="SUPFAM" id="SSF53092">
    <property type="entry name" value="Creatinase/prolidase N-terminal domain"/>
    <property type="match status" value="1"/>
</dbReference>
<dbReference type="SUPFAM" id="SSF55920">
    <property type="entry name" value="Creatinase/aminopeptidase"/>
    <property type="match status" value="1"/>
</dbReference>
<dbReference type="InterPro" id="IPR000587">
    <property type="entry name" value="Creatinase_N"/>
</dbReference>
<dbReference type="PANTHER" id="PTHR46112:SF3">
    <property type="entry name" value="AMINOPEPTIDASE YPDF"/>
    <property type="match status" value="1"/>
</dbReference>
<dbReference type="InterPro" id="IPR036005">
    <property type="entry name" value="Creatinase/aminopeptidase-like"/>
</dbReference>
<keyword evidence="3" id="KW-0645">Protease</keyword>
<dbReference type="GO" id="GO:0004177">
    <property type="term" value="F:aminopeptidase activity"/>
    <property type="evidence" value="ECO:0007669"/>
    <property type="project" value="UniProtKB-KW"/>
</dbReference>
<keyword evidence="3" id="KW-0224">Dipeptidase</keyword>
<dbReference type="Pfam" id="PF00557">
    <property type="entry name" value="Peptidase_M24"/>
    <property type="match status" value="1"/>
</dbReference>
<dbReference type="OrthoDB" id="9806388at2"/>